<sequence length="76" mass="8822">VSSHRDKGHRDTLRTSLVITRSSISGVEFLVMARQRGESTTLPLDMISQVHYEDMRAERDYYVELIIKSYLDATLY</sequence>
<evidence type="ECO:0000313" key="1">
    <source>
        <dbReference type="EMBL" id="KAH9303772.1"/>
    </source>
</evidence>
<proteinExistence type="predicted"/>
<dbReference type="EMBL" id="JAHRHJ020000008">
    <property type="protein sequence ID" value="KAH9303772.1"/>
    <property type="molecule type" value="Genomic_DNA"/>
</dbReference>
<keyword evidence="2" id="KW-1185">Reference proteome</keyword>
<gene>
    <name evidence="1" type="ORF">KI387_008176</name>
</gene>
<feature type="non-terminal residue" evidence="1">
    <location>
        <position position="76"/>
    </location>
</feature>
<comment type="caution">
    <text evidence="1">The sequence shown here is derived from an EMBL/GenBank/DDBJ whole genome shotgun (WGS) entry which is preliminary data.</text>
</comment>
<protein>
    <submittedName>
        <fullName evidence="1">Uncharacterized protein</fullName>
    </submittedName>
</protein>
<dbReference type="AlphaFoldDB" id="A0AA38CT93"/>
<evidence type="ECO:0000313" key="2">
    <source>
        <dbReference type="Proteomes" id="UP000824469"/>
    </source>
</evidence>
<organism evidence="1 2">
    <name type="scientific">Taxus chinensis</name>
    <name type="common">Chinese yew</name>
    <name type="synonym">Taxus wallichiana var. chinensis</name>
    <dbReference type="NCBI Taxonomy" id="29808"/>
    <lineage>
        <taxon>Eukaryota</taxon>
        <taxon>Viridiplantae</taxon>
        <taxon>Streptophyta</taxon>
        <taxon>Embryophyta</taxon>
        <taxon>Tracheophyta</taxon>
        <taxon>Spermatophyta</taxon>
        <taxon>Pinopsida</taxon>
        <taxon>Pinidae</taxon>
        <taxon>Conifers II</taxon>
        <taxon>Cupressales</taxon>
        <taxon>Taxaceae</taxon>
        <taxon>Taxus</taxon>
    </lineage>
</organism>
<dbReference type="Proteomes" id="UP000824469">
    <property type="component" value="Unassembled WGS sequence"/>
</dbReference>
<accession>A0AA38CT93</accession>
<name>A0AA38CT93_TAXCH</name>
<feature type="non-terminal residue" evidence="1">
    <location>
        <position position="1"/>
    </location>
</feature>
<reference evidence="1 2" key="1">
    <citation type="journal article" date="2021" name="Nat. Plants">
        <title>The Taxus genome provides insights into paclitaxel biosynthesis.</title>
        <authorList>
            <person name="Xiong X."/>
            <person name="Gou J."/>
            <person name="Liao Q."/>
            <person name="Li Y."/>
            <person name="Zhou Q."/>
            <person name="Bi G."/>
            <person name="Li C."/>
            <person name="Du R."/>
            <person name="Wang X."/>
            <person name="Sun T."/>
            <person name="Guo L."/>
            <person name="Liang H."/>
            <person name="Lu P."/>
            <person name="Wu Y."/>
            <person name="Zhang Z."/>
            <person name="Ro D.K."/>
            <person name="Shang Y."/>
            <person name="Huang S."/>
            <person name="Yan J."/>
        </authorList>
    </citation>
    <scope>NUCLEOTIDE SEQUENCE [LARGE SCALE GENOMIC DNA]</scope>
    <source>
        <strain evidence="1">Ta-2019</strain>
    </source>
</reference>